<dbReference type="SUPFAM" id="SSF48452">
    <property type="entry name" value="TPR-like"/>
    <property type="match status" value="2"/>
</dbReference>
<dbReference type="PROSITE" id="PS50005">
    <property type="entry name" value="TPR"/>
    <property type="match status" value="1"/>
</dbReference>
<keyword evidence="1" id="KW-0732">Signal</keyword>
<dbReference type="InterPro" id="IPR039565">
    <property type="entry name" value="BamD-like"/>
</dbReference>
<protein>
    <submittedName>
        <fullName evidence="4">Tetratricopeptide TPR_2 repeat protein</fullName>
    </submittedName>
</protein>
<dbReference type="InterPro" id="IPR019734">
    <property type="entry name" value="TPR_rpt"/>
</dbReference>
<feature type="repeat" description="TPR" evidence="2">
    <location>
        <begin position="77"/>
        <end position="110"/>
    </location>
</feature>
<dbReference type="KEGG" id="paa:Paes_2240"/>
<evidence type="ECO:0000256" key="2">
    <source>
        <dbReference type="PROSITE-ProRule" id="PRU00339"/>
    </source>
</evidence>
<keyword evidence="5" id="KW-1185">Reference proteome</keyword>
<keyword evidence="2" id="KW-0802">TPR repeat</keyword>
<proteinExistence type="predicted"/>
<feature type="domain" description="Outer membrane lipoprotein BamD-like" evidence="3">
    <location>
        <begin position="43"/>
        <end position="170"/>
    </location>
</feature>
<name>B4S6E0_PROA2</name>
<dbReference type="Pfam" id="PF13525">
    <property type="entry name" value="YfiO"/>
    <property type="match status" value="1"/>
</dbReference>
<dbReference type="PROSITE" id="PS51257">
    <property type="entry name" value="PROKAR_LIPOPROTEIN"/>
    <property type="match status" value="1"/>
</dbReference>
<dbReference type="RefSeq" id="WP_012506772.1">
    <property type="nucleotide sequence ID" value="NC_011059.1"/>
</dbReference>
<accession>B4S6E0</accession>
<evidence type="ECO:0000256" key="1">
    <source>
        <dbReference type="ARBA" id="ARBA00022729"/>
    </source>
</evidence>
<dbReference type="HOGENOM" id="CLU_899244_0_0_10"/>
<dbReference type="AlphaFoldDB" id="B4S6E0"/>
<evidence type="ECO:0000313" key="5">
    <source>
        <dbReference type="Proteomes" id="UP000002725"/>
    </source>
</evidence>
<dbReference type="STRING" id="290512.Paes_2240"/>
<sequence length="301" mass="34823">MVPVLRLMVNPRSVVAGICVASSLSFSACSSSKPPSEGDIASRYSYARQLVEKEKYDRAIIELESLMFASRATTMEDDVLFSLADSYYQSEQYLLAIEIYKRLLEQTPGSLYAPEAQFMLAKSHMELSPDYARDQEHTRKAIREFQLYLDLYPQRQEASDLADDIEVLKGLIQLNPDNAAYRSKLALALSESERLGRIQESQKNIALLREKLAENTFAIAERYVKLDQYRAAEVFYEDILRFYPDTPYFEKAWTGKIMALIKRGKWFEARAALEAYDRQFPENMENVEDYRNKIMKHFTNS</sequence>
<reference evidence="4" key="1">
    <citation type="submission" date="2008-06" db="EMBL/GenBank/DDBJ databases">
        <title>Complete sequence of chromosome of Prosthecochloris aestuarii DSM 271.</title>
        <authorList>
            <consortium name="US DOE Joint Genome Institute"/>
            <person name="Lucas S."/>
            <person name="Copeland A."/>
            <person name="Lapidus A."/>
            <person name="Glavina del Rio T."/>
            <person name="Dalin E."/>
            <person name="Tice H."/>
            <person name="Bruce D."/>
            <person name="Goodwin L."/>
            <person name="Pitluck S."/>
            <person name="Schmutz J."/>
            <person name="Larimer F."/>
            <person name="Land M."/>
            <person name="Hauser L."/>
            <person name="Kyrpides N."/>
            <person name="Anderson I."/>
            <person name="Liu Z."/>
            <person name="Li T."/>
            <person name="Zhao F."/>
            <person name="Overmann J."/>
            <person name="Bryant D.A."/>
            <person name="Richardson P."/>
        </authorList>
    </citation>
    <scope>NUCLEOTIDE SEQUENCE [LARGE SCALE GENOMIC DNA]</scope>
    <source>
        <strain evidence="4">DSM 271</strain>
    </source>
</reference>
<dbReference type="EMBL" id="CP001108">
    <property type="protein sequence ID" value="ACF47242.1"/>
    <property type="molecule type" value="Genomic_DNA"/>
</dbReference>
<dbReference type="Gene3D" id="1.25.40.10">
    <property type="entry name" value="Tetratricopeptide repeat domain"/>
    <property type="match status" value="1"/>
</dbReference>
<gene>
    <name evidence="4" type="ordered locus">Paes_2240</name>
</gene>
<dbReference type="eggNOG" id="COG4105">
    <property type="taxonomic scope" value="Bacteria"/>
</dbReference>
<evidence type="ECO:0000313" key="4">
    <source>
        <dbReference type="EMBL" id="ACF47242.1"/>
    </source>
</evidence>
<dbReference type="Proteomes" id="UP000002725">
    <property type="component" value="Chromosome"/>
</dbReference>
<dbReference type="InterPro" id="IPR011990">
    <property type="entry name" value="TPR-like_helical_dom_sf"/>
</dbReference>
<evidence type="ECO:0000259" key="3">
    <source>
        <dbReference type="Pfam" id="PF13525"/>
    </source>
</evidence>
<organism evidence="4 5">
    <name type="scientific">Prosthecochloris aestuarii (strain DSM 271 / SK 413)</name>
    <dbReference type="NCBI Taxonomy" id="290512"/>
    <lineage>
        <taxon>Bacteria</taxon>
        <taxon>Pseudomonadati</taxon>
        <taxon>Chlorobiota</taxon>
        <taxon>Chlorobiia</taxon>
        <taxon>Chlorobiales</taxon>
        <taxon>Chlorobiaceae</taxon>
        <taxon>Prosthecochloris</taxon>
    </lineage>
</organism>